<reference evidence="1 2" key="1">
    <citation type="journal article" date="2016" name="Gut Pathog.">
        <title>Whole genome sequencing of "Faecalibaculum rodentium" ALO17, isolated from C57BL/6J laboratory mouse feces.</title>
        <authorList>
            <person name="Lim S."/>
            <person name="Chang D.H."/>
            <person name="Ahn S."/>
            <person name="Kim B.C."/>
        </authorList>
    </citation>
    <scope>NUCLEOTIDE SEQUENCE [LARGE SCALE GENOMIC DNA]</scope>
    <source>
        <strain evidence="1 2">Alo17</strain>
    </source>
</reference>
<name>A0A140DVJ0_9FIRM</name>
<dbReference type="EMBL" id="CP011391">
    <property type="protein sequence ID" value="AMK54667.1"/>
    <property type="molecule type" value="Genomic_DNA"/>
</dbReference>
<evidence type="ECO:0000313" key="1">
    <source>
        <dbReference type="EMBL" id="AMK54667.1"/>
    </source>
</evidence>
<dbReference type="KEGG" id="fro:AALO17_15330"/>
<dbReference type="Proteomes" id="UP000069771">
    <property type="component" value="Chromosome"/>
</dbReference>
<dbReference type="AlphaFoldDB" id="A0A140DVJ0"/>
<gene>
    <name evidence="1" type="ORF">AALO17_15330</name>
</gene>
<protein>
    <submittedName>
        <fullName evidence="1">Uncharacterized protein</fullName>
    </submittedName>
</protein>
<dbReference type="RefSeq" id="WP_067557376.1">
    <property type="nucleotide sequence ID" value="NZ_CANAUQ010000010.1"/>
</dbReference>
<keyword evidence="2" id="KW-1185">Reference proteome</keyword>
<organism evidence="1 2">
    <name type="scientific">Faecalibaculum rodentium</name>
    <dbReference type="NCBI Taxonomy" id="1702221"/>
    <lineage>
        <taxon>Bacteria</taxon>
        <taxon>Bacillati</taxon>
        <taxon>Bacillota</taxon>
        <taxon>Erysipelotrichia</taxon>
        <taxon>Erysipelotrichales</taxon>
        <taxon>Erysipelotrichaceae</taxon>
        <taxon>Faecalibaculum</taxon>
    </lineage>
</organism>
<dbReference type="GeneID" id="78478225"/>
<sequence length="64" mass="7456">MKSKVLASFQPYYMAGEIALLELRDGFAIAYDHDSEDGTCRKLSFFESLIRATEIYRQYLRRNG</sequence>
<accession>A0A140DVJ0</accession>
<evidence type="ECO:0000313" key="2">
    <source>
        <dbReference type="Proteomes" id="UP000069771"/>
    </source>
</evidence>
<proteinExistence type="predicted"/>